<feature type="compositionally biased region" description="Low complexity" evidence="3">
    <location>
        <begin position="399"/>
        <end position="410"/>
    </location>
</feature>
<evidence type="ECO:0000313" key="8">
    <source>
        <dbReference type="Proteomes" id="UP000229631"/>
    </source>
</evidence>
<dbReference type="Proteomes" id="UP000229631">
    <property type="component" value="Unassembled WGS sequence"/>
</dbReference>
<dbReference type="InterPro" id="IPR058625">
    <property type="entry name" value="MdtA-like_BSH"/>
</dbReference>
<dbReference type="Gene3D" id="2.40.50.100">
    <property type="match status" value="1"/>
</dbReference>
<dbReference type="InterPro" id="IPR058649">
    <property type="entry name" value="CzcB_C"/>
</dbReference>
<evidence type="ECO:0000259" key="6">
    <source>
        <dbReference type="Pfam" id="PF25990"/>
    </source>
</evidence>
<dbReference type="GO" id="GO:0030313">
    <property type="term" value="C:cell envelope"/>
    <property type="evidence" value="ECO:0007669"/>
    <property type="project" value="UniProtKB-SubCell"/>
</dbReference>
<feature type="domain" description="YknX-like beta-barrel" evidence="6">
    <location>
        <begin position="258"/>
        <end position="331"/>
    </location>
</feature>
<gene>
    <name evidence="7" type="ORF">COS54_01495</name>
</gene>
<dbReference type="PANTHER" id="PTHR32347">
    <property type="entry name" value="EFFLUX SYSTEM COMPONENT YKNX-RELATED"/>
    <property type="match status" value="1"/>
</dbReference>
<proteinExistence type="predicted"/>
<evidence type="ECO:0000313" key="7">
    <source>
        <dbReference type="EMBL" id="PIV01181.1"/>
    </source>
</evidence>
<dbReference type="Gene3D" id="6.20.50.140">
    <property type="match status" value="1"/>
</dbReference>
<accession>A0A2M7BDK5</accession>
<evidence type="ECO:0000256" key="3">
    <source>
        <dbReference type="SAM" id="MobiDB-lite"/>
    </source>
</evidence>
<dbReference type="Pfam" id="PF25990">
    <property type="entry name" value="Beta-barrel_YknX"/>
    <property type="match status" value="1"/>
</dbReference>
<comment type="subcellular location">
    <subcellularLocation>
        <location evidence="1">Cell envelope</location>
    </subcellularLocation>
</comment>
<feature type="domain" description="CzcB-like C-terminal circularly permuted SH3-like" evidence="5">
    <location>
        <begin position="340"/>
        <end position="393"/>
    </location>
</feature>
<evidence type="ECO:0000259" key="4">
    <source>
        <dbReference type="Pfam" id="PF25917"/>
    </source>
</evidence>
<dbReference type="Gene3D" id="2.40.30.170">
    <property type="match status" value="1"/>
</dbReference>
<evidence type="ECO:0000259" key="5">
    <source>
        <dbReference type="Pfam" id="PF25975"/>
    </source>
</evidence>
<sequence>MSKIKMIKQKLFSAWEWFLGRSLILKIIMVLVLFGLGWLAISRISASKAKKPQYQIAQAEKGTLVTSVTASGQVSSTNSTSVSTQASGVVSKVFVKNDQVVKVGDKIAELDLDLDGKLRSTQAWSSYLSAKNSLDSAKSTMYTLDSSMWAANRTFVNDALARGLLVYDPTYIQENDNWLAAEAKYINQKNAVDQAQINVSSSWLSYQQSSPTIYAPISGTVTGLSLQEGTVLVAQSNSSGGATSQKIASIKTDAAIQLSVNLTEMDVVKIKVGDKATVTLDAFPDKTYTGKVISIDTIGSISSGVTNYPAIIGLDTEAPEILPNMSVSATIITKVVNDVVLVPSSAVRTTNGQSTVSIMKGSQVTPVSVEVGDSNDTQTAILSGINEGDVVVTSVVTSTSTNSSSTSSPFGGLGGNRNFGEGAVRRIGD</sequence>
<dbReference type="Pfam" id="PF25917">
    <property type="entry name" value="BSH_RND"/>
    <property type="match status" value="1"/>
</dbReference>
<reference evidence="8" key="1">
    <citation type="submission" date="2017-09" db="EMBL/GenBank/DDBJ databases">
        <title>Depth-based differentiation of microbial function through sediment-hosted aquifers and enrichment of novel symbionts in the deep terrestrial subsurface.</title>
        <authorList>
            <person name="Probst A.J."/>
            <person name="Ladd B."/>
            <person name="Jarett J.K."/>
            <person name="Geller-Mcgrath D.E."/>
            <person name="Sieber C.M.K."/>
            <person name="Emerson J.B."/>
            <person name="Anantharaman K."/>
            <person name="Thomas B.C."/>
            <person name="Malmstrom R."/>
            <person name="Stieglmeier M."/>
            <person name="Klingl A."/>
            <person name="Woyke T."/>
            <person name="Ryan C.M."/>
            <person name="Banfield J.F."/>
        </authorList>
    </citation>
    <scope>NUCLEOTIDE SEQUENCE [LARGE SCALE GENOMIC DNA]</scope>
</reference>
<dbReference type="AlphaFoldDB" id="A0A2M7BDK5"/>
<feature type="domain" description="Multidrug resistance protein MdtA-like barrel-sandwich hybrid" evidence="4">
    <location>
        <begin position="80"/>
        <end position="234"/>
    </location>
</feature>
<comment type="caution">
    <text evidence="7">The sequence shown here is derived from an EMBL/GenBank/DDBJ whole genome shotgun (WGS) entry which is preliminary data.</text>
</comment>
<protein>
    <submittedName>
        <fullName evidence="7">Uncharacterized protein</fullName>
    </submittedName>
</protein>
<dbReference type="SUPFAM" id="SSF111369">
    <property type="entry name" value="HlyD-like secretion proteins"/>
    <property type="match status" value="1"/>
</dbReference>
<dbReference type="InterPro" id="IPR050465">
    <property type="entry name" value="UPF0194_transport"/>
</dbReference>
<dbReference type="InterPro" id="IPR058636">
    <property type="entry name" value="Beta-barrel_YknX"/>
</dbReference>
<organism evidence="7 8">
    <name type="scientific">Candidatus Shapirobacteria bacterium CG03_land_8_20_14_0_80_39_12</name>
    <dbReference type="NCBI Taxonomy" id="1974879"/>
    <lineage>
        <taxon>Bacteria</taxon>
        <taxon>Candidatus Shapironibacteriota</taxon>
    </lineage>
</organism>
<name>A0A2M7BDK5_9BACT</name>
<evidence type="ECO:0000256" key="1">
    <source>
        <dbReference type="ARBA" id="ARBA00004196"/>
    </source>
</evidence>
<dbReference type="Pfam" id="PF25975">
    <property type="entry name" value="CzcB_C"/>
    <property type="match status" value="1"/>
</dbReference>
<evidence type="ECO:0000256" key="2">
    <source>
        <dbReference type="ARBA" id="ARBA00023054"/>
    </source>
</evidence>
<feature type="region of interest" description="Disordered" evidence="3">
    <location>
        <begin position="399"/>
        <end position="429"/>
    </location>
</feature>
<keyword evidence="2" id="KW-0175">Coiled coil</keyword>
<dbReference type="EMBL" id="PEVC01000029">
    <property type="protein sequence ID" value="PIV01181.1"/>
    <property type="molecule type" value="Genomic_DNA"/>
</dbReference>